<evidence type="ECO:0000313" key="3">
    <source>
        <dbReference type="EMBL" id="CAF3774191.1"/>
    </source>
</evidence>
<dbReference type="Pfam" id="PF01016">
    <property type="entry name" value="Ribosomal_L27"/>
    <property type="match status" value="1"/>
</dbReference>
<dbReference type="Gene3D" id="2.40.50.100">
    <property type="match status" value="1"/>
</dbReference>
<dbReference type="GO" id="GO:0006412">
    <property type="term" value="P:translation"/>
    <property type="evidence" value="ECO:0007669"/>
    <property type="project" value="InterPro"/>
</dbReference>
<dbReference type="EMBL" id="CAJNOK010023621">
    <property type="protein sequence ID" value="CAF1365279.1"/>
    <property type="molecule type" value="Genomic_DNA"/>
</dbReference>
<sequence>MEASVSPQFFTQSLRTKKTRPHLQLPKYREMKVEDGQWVEKNDILILQNNLNLYPGENTVIEYDYTVKAAIPGFTVVSTEVVKPYPHSPLYRYVASGNTVKRNFIHVIPPKREAKFKLIEEL</sequence>
<dbReference type="OrthoDB" id="1867012at2759"/>
<protein>
    <submittedName>
        <fullName evidence="1">Uncharacterized protein</fullName>
    </submittedName>
</protein>
<evidence type="ECO:0000313" key="5">
    <source>
        <dbReference type="Proteomes" id="UP000663829"/>
    </source>
</evidence>
<name>A0A814GYZ8_9BILA</name>
<dbReference type="GO" id="GO:0005840">
    <property type="term" value="C:ribosome"/>
    <property type="evidence" value="ECO:0007669"/>
    <property type="project" value="InterPro"/>
</dbReference>
<keyword evidence="5" id="KW-1185">Reference proteome</keyword>
<evidence type="ECO:0000313" key="1">
    <source>
        <dbReference type="EMBL" id="CAF1002706.1"/>
    </source>
</evidence>
<dbReference type="EMBL" id="CAJNOQ010003245">
    <property type="protein sequence ID" value="CAF1002706.1"/>
    <property type="molecule type" value="Genomic_DNA"/>
</dbReference>
<comment type="caution">
    <text evidence="1">The sequence shown here is derived from an EMBL/GenBank/DDBJ whole genome shotgun (WGS) entry which is preliminary data.</text>
</comment>
<gene>
    <name evidence="1" type="ORF">GPM918_LOCUS13846</name>
    <name evidence="2" type="ORF">OVA965_LOCUS31423</name>
    <name evidence="3" type="ORF">SRO942_LOCUS13849</name>
    <name evidence="4" type="ORF">TMI583_LOCUS32250</name>
</gene>
<dbReference type="EMBL" id="CAJOBC010003246">
    <property type="protein sequence ID" value="CAF3774191.1"/>
    <property type="molecule type" value="Genomic_DNA"/>
</dbReference>
<dbReference type="SUPFAM" id="SSF110324">
    <property type="entry name" value="Ribosomal L27 protein-like"/>
    <property type="match status" value="1"/>
</dbReference>
<dbReference type="GO" id="GO:0003735">
    <property type="term" value="F:structural constituent of ribosome"/>
    <property type="evidence" value="ECO:0007669"/>
    <property type="project" value="InterPro"/>
</dbReference>
<dbReference type="Proteomes" id="UP000677228">
    <property type="component" value="Unassembled WGS sequence"/>
</dbReference>
<dbReference type="InterPro" id="IPR001684">
    <property type="entry name" value="Ribosomal_bL27"/>
</dbReference>
<organism evidence="1 5">
    <name type="scientific">Didymodactylos carnosus</name>
    <dbReference type="NCBI Taxonomy" id="1234261"/>
    <lineage>
        <taxon>Eukaryota</taxon>
        <taxon>Metazoa</taxon>
        <taxon>Spiralia</taxon>
        <taxon>Gnathifera</taxon>
        <taxon>Rotifera</taxon>
        <taxon>Eurotatoria</taxon>
        <taxon>Bdelloidea</taxon>
        <taxon>Philodinida</taxon>
        <taxon>Philodinidae</taxon>
        <taxon>Didymodactylos</taxon>
    </lineage>
</organism>
<dbReference type="Proteomes" id="UP000682733">
    <property type="component" value="Unassembled WGS sequence"/>
</dbReference>
<reference evidence="1" key="1">
    <citation type="submission" date="2021-02" db="EMBL/GenBank/DDBJ databases">
        <authorList>
            <person name="Nowell W R."/>
        </authorList>
    </citation>
    <scope>NUCLEOTIDE SEQUENCE</scope>
</reference>
<dbReference type="EMBL" id="CAJOBA010045276">
    <property type="protein sequence ID" value="CAF4174812.1"/>
    <property type="molecule type" value="Genomic_DNA"/>
</dbReference>
<dbReference type="Proteomes" id="UP000663829">
    <property type="component" value="Unassembled WGS sequence"/>
</dbReference>
<evidence type="ECO:0000313" key="4">
    <source>
        <dbReference type="EMBL" id="CAF4174812.1"/>
    </source>
</evidence>
<dbReference type="Proteomes" id="UP000681722">
    <property type="component" value="Unassembled WGS sequence"/>
</dbReference>
<accession>A0A814GYZ8</accession>
<evidence type="ECO:0000313" key="2">
    <source>
        <dbReference type="EMBL" id="CAF1365279.1"/>
    </source>
</evidence>
<dbReference type="AlphaFoldDB" id="A0A814GYZ8"/>
<proteinExistence type="predicted"/>